<dbReference type="KEGG" id="nod:FOH10_01110"/>
<feature type="region of interest" description="Disordered" evidence="1">
    <location>
        <begin position="39"/>
        <end position="62"/>
    </location>
</feature>
<name>A0A516NF88_9NOCA</name>
<dbReference type="Proteomes" id="UP000317039">
    <property type="component" value="Chromosome"/>
</dbReference>
<proteinExistence type="predicted"/>
<evidence type="ECO:0000313" key="2">
    <source>
        <dbReference type="EMBL" id="QDP77551.1"/>
    </source>
</evidence>
<gene>
    <name evidence="2" type="ORF">FOH10_01110</name>
</gene>
<evidence type="ECO:0000256" key="1">
    <source>
        <dbReference type="SAM" id="MobiDB-lite"/>
    </source>
</evidence>
<reference evidence="2 3" key="1">
    <citation type="submission" date="2019-07" db="EMBL/GenBank/DDBJ databases">
        <title>Complete Genome Sequence and Methylome Analysis of Nocardia otitidis-caviarum NEB252.</title>
        <authorList>
            <person name="Fomenkov A."/>
            <person name="Anton B.P."/>
            <person name="Vincze T."/>
            <person name="Roberts R.J."/>
        </authorList>
    </citation>
    <scope>NUCLEOTIDE SEQUENCE [LARGE SCALE GENOMIC DNA]</scope>
    <source>
        <strain evidence="2 3">NEB252</strain>
    </source>
</reference>
<dbReference type="GeneID" id="80331002"/>
<organism evidence="2 3">
    <name type="scientific">Nocardia otitidiscaviarum</name>
    <dbReference type="NCBI Taxonomy" id="1823"/>
    <lineage>
        <taxon>Bacteria</taxon>
        <taxon>Bacillati</taxon>
        <taxon>Actinomycetota</taxon>
        <taxon>Actinomycetes</taxon>
        <taxon>Mycobacteriales</taxon>
        <taxon>Nocardiaceae</taxon>
        <taxon>Nocardia</taxon>
    </lineage>
</organism>
<dbReference type="EMBL" id="CP041695">
    <property type="protein sequence ID" value="QDP77551.1"/>
    <property type="molecule type" value="Genomic_DNA"/>
</dbReference>
<sequence length="62" mass="6902">MTVLLPDAIATRLRATAGADMNDYVTRAVRQRLLEEDLAELRDRPPDERLGAEAEFEASDAD</sequence>
<feature type="compositionally biased region" description="Basic and acidic residues" evidence="1">
    <location>
        <begin position="39"/>
        <end position="52"/>
    </location>
</feature>
<evidence type="ECO:0000313" key="3">
    <source>
        <dbReference type="Proteomes" id="UP000317039"/>
    </source>
</evidence>
<protein>
    <submittedName>
        <fullName evidence="2">Uncharacterized protein</fullName>
    </submittedName>
</protein>
<dbReference type="RefSeq" id="WP_029931140.1">
    <property type="nucleotide sequence ID" value="NZ_CP041695.1"/>
</dbReference>
<dbReference type="AlphaFoldDB" id="A0A516NF88"/>
<accession>A0A516NF88</accession>